<feature type="binding site" evidence="9">
    <location>
        <position position="139"/>
    </location>
    <ligand>
        <name>Mg(2+)</name>
        <dbReference type="ChEBI" id="CHEBI:18420"/>
    </ligand>
</feature>
<dbReference type="Gene3D" id="1.10.8.60">
    <property type="match status" value="1"/>
</dbReference>
<dbReference type="GO" id="GO:0006281">
    <property type="term" value="P:DNA repair"/>
    <property type="evidence" value="ECO:0007669"/>
    <property type="project" value="UniProtKB-UniRule"/>
</dbReference>
<feature type="binding site" evidence="9">
    <location>
        <position position="388"/>
    </location>
    <ligand>
        <name>DNA</name>
        <dbReference type="ChEBI" id="CHEBI:16991"/>
    </ligand>
</feature>
<dbReference type="InterPro" id="IPR008823">
    <property type="entry name" value="RuvB_wg_C"/>
</dbReference>
<feature type="binding site" evidence="9">
    <location>
        <position position="138"/>
    </location>
    <ligand>
        <name>ATP</name>
        <dbReference type="ChEBI" id="CHEBI:30616"/>
    </ligand>
</feature>
<keyword evidence="4 9" id="KW-0378">Hydrolase</keyword>
<evidence type="ECO:0000256" key="2">
    <source>
        <dbReference type="ARBA" id="ARBA00022741"/>
    </source>
</evidence>
<dbReference type="PANTHER" id="PTHR42848:SF1">
    <property type="entry name" value="HOLLIDAY JUNCTION BRANCH MIGRATION COMPLEX SUBUNIT RUVB"/>
    <property type="match status" value="1"/>
</dbReference>
<dbReference type="GO" id="GO:0006310">
    <property type="term" value="P:DNA recombination"/>
    <property type="evidence" value="ECO:0007669"/>
    <property type="project" value="UniProtKB-UniRule"/>
</dbReference>
<feature type="binding site" evidence="9">
    <location>
        <position position="139"/>
    </location>
    <ligand>
        <name>ATP</name>
        <dbReference type="ChEBI" id="CHEBI:30616"/>
    </ligand>
</feature>
<dbReference type="GO" id="GO:0000400">
    <property type="term" value="F:four-way junction DNA binding"/>
    <property type="evidence" value="ECO:0007669"/>
    <property type="project" value="UniProtKB-UniRule"/>
</dbReference>
<feature type="region of interest" description="Head domain (RuvB-H)" evidence="9">
    <location>
        <begin position="328"/>
        <end position="405"/>
    </location>
</feature>
<keyword evidence="6 9" id="KW-0238">DNA-binding</keyword>
<sequence length="405" mass="44422">MPGNFDGRNLAFCVPQVCKDSSCFEQLPALIIKKDPSDMISSFRLRIPIRRRFLRAFFSKPFFIEADMSDDLTGNDYLQSVLDAPETQQEKALRPLSFSDFSGQGKTVERLQVMVGAARARGEALSHILLHGPPGLGKTTLAHILGNEMGSNVRITSGPVVEKAGDLAGLLTGLQAGDILFIDEIHRIPKSVEEYLYSAMEDFRLDIMIDQGPNARSVRLTIPRFTLVGATTRTGLLTAPLRSRFTLQTRLDYYDHKTLQSIVERSCGLLEVPVDSAGSSEIAGRARGTPRVANNLINFARDYAEQRADGKISGKVAAAALELLEIDANGLDEMDKRILRLMAENYNGGPVGLGTVAVAVGEEQHTLEEVHEPYLIQEGYIARTQQGRVLTPKGWQVIGLQPSEG</sequence>
<feature type="binding site" evidence="9">
    <location>
        <position position="383"/>
    </location>
    <ligand>
        <name>DNA</name>
        <dbReference type="ChEBI" id="CHEBI:16991"/>
    </ligand>
</feature>
<dbReference type="InterPro" id="IPR041445">
    <property type="entry name" value="AAA_lid_4"/>
</dbReference>
<name>A0AAQ3LBV5_9BACT</name>
<dbReference type="SUPFAM" id="SSF52540">
    <property type="entry name" value="P-loop containing nucleoside triphosphate hydrolases"/>
    <property type="match status" value="1"/>
</dbReference>
<comment type="subunit">
    <text evidence="9">Homohexamer. Forms an RuvA(8)-RuvB(12)-Holliday junction (HJ) complex. HJ DNA is sandwiched between 2 RuvA tetramers; dsDNA enters through RuvA and exits via RuvB. An RuvB hexamer assembles on each DNA strand where it exits the tetramer. Each RuvB hexamer is contacted by two RuvA subunits (via domain III) on 2 adjacent RuvB subunits; this complex drives branch migration. In the full resolvosome a probable DNA-RuvA(4)-RuvB(12)-RuvC(2) complex forms which resolves the HJ.</text>
</comment>
<dbReference type="InterPro" id="IPR027417">
    <property type="entry name" value="P-loop_NTPase"/>
</dbReference>
<dbReference type="NCBIfam" id="TIGR00635">
    <property type="entry name" value="ruvB"/>
    <property type="match status" value="1"/>
</dbReference>
<organism evidence="11 12">
    <name type="scientific">Rubellicoccus peritrichatus</name>
    <dbReference type="NCBI Taxonomy" id="3080537"/>
    <lineage>
        <taxon>Bacteria</taxon>
        <taxon>Pseudomonadati</taxon>
        <taxon>Verrucomicrobiota</taxon>
        <taxon>Opitutia</taxon>
        <taxon>Puniceicoccales</taxon>
        <taxon>Cerasicoccaceae</taxon>
        <taxon>Rubellicoccus</taxon>
    </lineage>
</organism>
<evidence type="ECO:0000256" key="9">
    <source>
        <dbReference type="HAMAP-Rule" id="MF_00016"/>
    </source>
</evidence>
<evidence type="ECO:0000256" key="4">
    <source>
        <dbReference type="ARBA" id="ARBA00022801"/>
    </source>
</evidence>
<dbReference type="InterPro" id="IPR008824">
    <property type="entry name" value="RuvB-like_N"/>
</dbReference>
<feature type="binding site" evidence="9">
    <location>
        <position position="244"/>
    </location>
    <ligand>
        <name>ATP</name>
        <dbReference type="ChEBI" id="CHEBI:30616"/>
    </ligand>
</feature>
<protein>
    <recommendedName>
        <fullName evidence="9">Holliday junction branch migration complex subunit RuvB</fullName>
        <ecNumber evidence="9">3.6.4.-</ecNumber>
    </recommendedName>
</protein>
<dbReference type="EMBL" id="CP136920">
    <property type="protein sequence ID" value="WOO42432.1"/>
    <property type="molecule type" value="Genomic_DNA"/>
</dbReference>
<keyword evidence="8 9" id="KW-0234">DNA repair</keyword>
<comment type="domain">
    <text evidence="9">Has 3 domains, the large (RuvB-L) and small ATPase (RuvB-S) domains and the C-terminal head (RuvB-H) domain. The head domain binds DNA, while the ATPase domains jointly bind ATP, ADP or are empty depending on the state of the subunit in the translocation cycle. During a single DNA translocation step the structure of each domain remains the same, but their relative positions change.</text>
</comment>
<dbReference type="HAMAP" id="MF_00016">
    <property type="entry name" value="DNA_HJ_migration_RuvB"/>
    <property type="match status" value="1"/>
</dbReference>
<keyword evidence="7 9" id="KW-0233">DNA recombination</keyword>
<dbReference type="GO" id="GO:0005737">
    <property type="term" value="C:cytoplasm"/>
    <property type="evidence" value="ECO:0007669"/>
    <property type="project" value="UniProtKB-SubCell"/>
</dbReference>
<feature type="binding site" evidence="9">
    <location>
        <position position="254"/>
    </location>
    <ligand>
        <name>ATP</name>
        <dbReference type="ChEBI" id="CHEBI:30616"/>
    </ligand>
</feature>
<comment type="function">
    <text evidence="9">The RuvA-RuvB-RuvC complex processes Holliday junction (HJ) DNA during genetic recombination and DNA repair, while the RuvA-RuvB complex plays an important role in the rescue of blocked DNA replication forks via replication fork reversal (RFR). RuvA specifically binds to HJ cruciform DNA, conferring on it an open structure. The RuvB hexamer acts as an ATP-dependent pump, pulling dsDNA into and through the RuvAB complex. RuvB forms 2 homohexamers on either side of HJ DNA bound by 1 or 2 RuvA tetramers; 4 subunits per hexamer contact DNA at a time. Coordinated motions by a converter formed by DNA-disengaged RuvB subunits stimulates ATP hydrolysis and nucleotide exchange. Immobilization of the converter enables RuvB to convert the ATP-contained energy into a lever motion, pulling 2 nucleotides of DNA out of the RuvA tetramer per ATP hydrolyzed, thus driving DNA branch migration. The RuvB motors rotate together with the DNA substrate, which together with the progressing nucleotide cycle form the mechanistic basis for DNA recombination by continuous HJ branch migration. Branch migration allows RuvC to scan DNA until it finds its consensus sequence, where it cleaves and resolves cruciform DNA.</text>
</comment>
<accession>A0AAQ3LBV5</accession>
<proteinExistence type="inferred from homology"/>
<feature type="binding site" evidence="9">
    <location>
        <position position="140"/>
    </location>
    <ligand>
        <name>ATP</name>
        <dbReference type="ChEBI" id="CHEBI:30616"/>
    </ligand>
</feature>
<evidence type="ECO:0000313" key="11">
    <source>
        <dbReference type="EMBL" id="WOO42432.1"/>
    </source>
</evidence>
<evidence type="ECO:0000256" key="8">
    <source>
        <dbReference type="ARBA" id="ARBA00023204"/>
    </source>
</evidence>
<feature type="binding site" evidence="9">
    <location>
        <begin position="201"/>
        <end position="203"/>
    </location>
    <ligand>
        <name>ATP</name>
        <dbReference type="ChEBI" id="CHEBI:30616"/>
    </ligand>
</feature>
<keyword evidence="12" id="KW-1185">Reference proteome</keyword>
<keyword evidence="5 9" id="KW-0067">ATP-binding</keyword>
<dbReference type="InterPro" id="IPR036388">
    <property type="entry name" value="WH-like_DNA-bd_sf"/>
</dbReference>
<dbReference type="GO" id="GO:0005524">
    <property type="term" value="F:ATP binding"/>
    <property type="evidence" value="ECO:0007669"/>
    <property type="project" value="UniProtKB-UniRule"/>
</dbReference>
<keyword evidence="11" id="KW-0347">Helicase</keyword>
<comment type="subcellular location">
    <subcellularLocation>
        <location evidence="9">Cytoplasm</location>
    </subcellularLocation>
</comment>
<evidence type="ECO:0000256" key="1">
    <source>
        <dbReference type="ARBA" id="ARBA00022490"/>
    </source>
</evidence>
<evidence type="ECO:0000313" key="12">
    <source>
        <dbReference type="Proteomes" id="UP001304300"/>
    </source>
</evidence>
<dbReference type="AlphaFoldDB" id="A0AAQ3LBV5"/>
<keyword evidence="2 9" id="KW-0547">Nucleotide-binding</keyword>
<evidence type="ECO:0000256" key="7">
    <source>
        <dbReference type="ARBA" id="ARBA00023172"/>
    </source>
</evidence>
<dbReference type="Pfam" id="PF05491">
    <property type="entry name" value="WHD_RuvB"/>
    <property type="match status" value="1"/>
</dbReference>
<dbReference type="InterPro" id="IPR003593">
    <property type="entry name" value="AAA+_ATPase"/>
</dbReference>
<evidence type="ECO:0000256" key="5">
    <source>
        <dbReference type="ARBA" id="ARBA00022840"/>
    </source>
</evidence>
<feature type="binding site" evidence="9">
    <location>
        <position position="94"/>
    </location>
    <ligand>
        <name>ATP</name>
        <dbReference type="ChEBI" id="CHEBI:30616"/>
    </ligand>
</feature>
<evidence type="ECO:0000256" key="6">
    <source>
        <dbReference type="ARBA" id="ARBA00023125"/>
    </source>
</evidence>
<feature type="domain" description="AAA+ ATPase" evidence="10">
    <location>
        <begin position="124"/>
        <end position="255"/>
    </location>
</feature>
<dbReference type="Gene3D" id="3.40.50.300">
    <property type="entry name" value="P-loop containing nucleotide triphosphate hydrolases"/>
    <property type="match status" value="1"/>
</dbReference>
<gene>
    <name evidence="9 11" type="primary">ruvB</name>
    <name evidence="11" type="ORF">RZN69_04970</name>
</gene>
<dbReference type="Gene3D" id="1.10.10.10">
    <property type="entry name" value="Winged helix-like DNA-binding domain superfamily/Winged helix DNA-binding domain"/>
    <property type="match status" value="1"/>
</dbReference>
<reference evidence="11 12" key="1">
    <citation type="submission" date="2023-10" db="EMBL/GenBank/DDBJ databases">
        <title>Rubellicoccus peritrichatus gen. nov., sp. nov., isolated from an algae of coral reef tank.</title>
        <authorList>
            <person name="Luo J."/>
        </authorList>
    </citation>
    <scope>NUCLEOTIDE SEQUENCE [LARGE SCALE GENOMIC DNA]</scope>
    <source>
        <strain evidence="11 12">CR14</strain>
    </source>
</reference>
<feature type="binding site" evidence="9">
    <location>
        <position position="135"/>
    </location>
    <ligand>
        <name>ATP</name>
        <dbReference type="ChEBI" id="CHEBI:30616"/>
    </ligand>
</feature>
<dbReference type="Pfam" id="PF17864">
    <property type="entry name" value="AAA_lid_4"/>
    <property type="match status" value="1"/>
</dbReference>
<feature type="binding site" evidence="9">
    <location>
        <position position="93"/>
    </location>
    <ligand>
        <name>ATP</name>
        <dbReference type="ChEBI" id="CHEBI:30616"/>
    </ligand>
</feature>
<dbReference type="CDD" id="cd00009">
    <property type="entry name" value="AAA"/>
    <property type="match status" value="1"/>
</dbReference>
<dbReference type="Proteomes" id="UP001304300">
    <property type="component" value="Chromosome"/>
</dbReference>
<dbReference type="EC" id="3.6.4.-" evidence="9"/>
<dbReference type="SUPFAM" id="SSF46785">
    <property type="entry name" value="Winged helix' DNA-binding domain"/>
    <property type="match status" value="1"/>
</dbReference>
<keyword evidence="3 9" id="KW-0227">DNA damage</keyword>
<dbReference type="SMART" id="SM00382">
    <property type="entry name" value="AAA"/>
    <property type="match status" value="1"/>
</dbReference>
<dbReference type="InterPro" id="IPR036390">
    <property type="entry name" value="WH_DNA-bd_sf"/>
</dbReference>
<comment type="similarity">
    <text evidence="9">Belongs to the RuvB family.</text>
</comment>
<feature type="region of interest" description="Small ATPAse domain (RuvB-S)" evidence="9">
    <location>
        <begin position="255"/>
        <end position="325"/>
    </location>
</feature>
<dbReference type="GO" id="GO:0016787">
    <property type="term" value="F:hydrolase activity"/>
    <property type="evidence" value="ECO:0007669"/>
    <property type="project" value="UniProtKB-KW"/>
</dbReference>
<feature type="binding site" evidence="9">
    <location>
        <position position="291"/>
    </location>
    <ligand>
        <name>ATP</name>
        <dbReference type="ChEBI" id="CHEBI:30616"/>
    </ligand>
</feature>
<dbReference type="GO" id="GO:0009378">
    <property type="term" value="F:four-way junction helicase activity"/>
    <property type="evidence" value="ECO:0007669"/>
    <property type="project" value="InterPro"/>
</dbReference>
<comment type="caution">
    <text evidence="9">Lacks conserved residue(s) required for the propagation of feature annotation.</text>
</comment>
<dbReference type="Pfam" id="PF05496">
    <property type="entry name" value="RuvB_N"/>
    <property type="match status" value="1"/>
</dbReference>
<dbReference type="NCBIfam" id="NF000868">
    <property type="entry name" value="PRK00080.1"/>
    <property type="match status" value="1"/>
</dbReference>
<dbReference type="GO" id="GO:0048476">
    <property type="term" value="C:Holliday junction resolvase complex"/>
    <property type="evidence" value="ECO:0007669"/>
    <property type="project" value="UniProtKB-UniRule"/>
</dbReference>
<evidence type="ECO:0000256" key="3">
    <source>
        <dbReference type="ARBA" id="ARBA00022763"/>
    </source>
</evidence>
<evidence type="ECO:0000259" key="10">
    <source>
        <dbReference type="SMART" id="SM00382"/>
    </source>
</evidence>
<comment type="catalytic activity">
    <reaction evidence="9">
        <text>ATP + H2O = ADP + phosphate + H(+)</text>
        <dbReference type="Rhea" id="RHEA:13065"/>
        <dbReference type="ChEBI" id="CHEBI:15377"/>
        <dbReference type="ChEBI" id="CHEBI:15378"/>
        <dbReference type="ChEBI" id="CHEBI:30616"/>
        <dbReference type="ChEBI" id="CHEBI:43474"/>
        <dbReference type="ChEBI" id="CHEBI:456216"/>
    </reaction>
</comment>
<dbReference type="InterPro" id="IPR004605">
    <property type="entry name" value="DNA_helicase_Holl-junc_RuvB"/>
</dbReference>
<dbReference type="PANTHER" id="PTHR42848">
    <property type="match status" value="1"/>
</dbReference>
<keyword evidence="1 9" id="KW-0963">Cytoplasm</keyword>
<dbReference type="KEGG" id="puo:RZN69_04970"/>